<proteinExistence type="predicted"/>
<reference evidence="2" key="1">
    <citation type="submission" date="2018-10" db="EMBL/GenBank/DDBJ databases">
        <title>Population genomic analysis revealed the cold adaptation of white poplar.</title>
        <authorList>
            <person name="Liu Y.-J."/>
        </authorList>
    </citation>
    <scope>NUCLEOTIDE SEQUENCE [LARGE SCALE GENOMIC DNA]</scope>
    <source>
        <strain evidence="2">PAL-ZL1</strain>
    </source>
</reference>
<dbReference type="AlphaFoldDB" id="A0A4U5QUL3"/>
<comment type="caution">
    <text evidence="2">The sequence shown here is derived from an EMBL/GenBank/DDBJ whole genome shotgun (WGS) entry which is preliminary data.</text>
</comment>
<feature type="compositionally biased region" description="Basic and acidic residues" evidence="1">
    <location>
        <begin position="115"/>
        <end position="135"/>
    </location>
</feature>
<gene>
    <name evidence="2" type="ORF">D5086_0000039520</name>
</gene>
<dbReference type="EMBL" id="RCHU01000111">
    <property type="protein sequence ID" value="TKS14783.1"/>
    <property type="molecule type" value="Genomic_DNA"/>
</dbReference>
<evidence type="ECO:0000313" key="2">
    <source>
        <dbReference type="EMBL" id="TKS14783.1"/>
    </source>
</evidence>
<evidence type="ECO:0000256" key="1">
    <source>
        <dbReference type="SAM" id="MobiDB-lite"/>
    </source>
</evidence>
<feature type="compositionally biased region" description="Low complexity" evidence="1">
    <location>
        <begin position="74"/>
        <end position="96"/>
    </location>
</feature>
<accession>A0A4U5QUL3</accession>
<sequence>MFEEAEDDSDDDFDKLLLEIYLISMTLVVNSVSQLAACSAEFNVPSFSHPRQAHDDRNARLLPSPSRAFPSDGKSFSNQSKQTQQQPQPQMNAASSLGERKLVRSDPPAFRNSKPPRETPKQEASSHETAKLTSI</sequence>
<name>A0A4U5QUL3_POPAL</name>
<protein>
    <submittedName>
        <fullName evidence="2">Uncharacterized protein</fullName>
    </submittedName>
</protein>
<feature type="region of interest" description="Disordered" evidence="1">
    <location>
        <begin position="46"/>
        <end position="135"/>
    </location>
</feature>
<organism evidence="2">
    <name type="scientific">Populus alba</name>
    <name type="common">White poplar</name>
    <dbReference type="NCBI Taxonomy" id="43335"/>
    <lineage>
        <taxon>Eukaryota</taxon>
        <taxon>Viridiplantae</taxon>
        <taxon>Streptophyta</taxon>
        <taxon>Embryophyta</taxon>
        <taxon>Tracheophyta</taxon>
        <taxon>Spermatophyta</taxon>
        <taxon>Magnoliopsida</taxon>
        <taxon>eudicotyledons</taxon>
        <taxon>Gunneridae</taxon>
        <taxon>Pentapetalae</taxon>
        <taxon>rosids</taxon>
        <taxon>fabids</taxon>
        <taxon>Malpighiales</taxon>
        <taxon>Salicaceae</taxon>
        <taxon>Saliceae</taxon>
        <taxon>Populus</taxon>
    </lineage>
</organism>